<dbReference type="EMBL" id="BAAARN010000003">
    <property type="protein sequence ID" value="GAA2737901.1"/>
    <property type="molecule type" value="Genomic_DNA"/>
</dbReference>
<keyword evidence="3" id="KW-1185">Reference proteome</keyword>
<feature type="region of interest" description="Disordered" evidence="1">
    <location>
        <begin position="1"/>
        <end position="118"/>
    </location>
</feature>
<organism evidence="2 3">
    <name type="scientific">Pedococcus aerophilus</name>
    <dbReference type="NCBI Taxonomy" id="436356"/>
    <lineage>
        <taxon>Bacteria</taxon>
        <taxon>Bacillati</taxon>
        <taxon>Actinomycetota</taxon>
        <taxon>Actinomycetes</taxon>
        <taxon>Micrococcales</taxon>
        <taxon>Intrasporangiaceae</taxon>
        <taxon>Pedococcus</taxon>
    </lineage>
</organism>
<evidence type="ECO:0000313" key="3">
    <source>
        <dbReference type="Proteomes" id="UP001501326"/>
    </source>
</evidence>
<accession>A0ABN3US81</accession>
<evidence type="ECO:0000256" key="1">
    <source>
        <dbReference type="SAM" id="MobiDB-lite"/>
    </source>
</evidence>
<name>A0ABN3US81_9MICO</name>
<sequence length="118" mass="12175">MVAGELGDALPVEQPGRQRLAQGDGIHAGVAGSDHHGIDVRVGAQGLDDGVLASTGSDDENLHTPSVETRGGNECAASRGGRGDILPGTPRSRRAVAWRGNRQPGTWVDTVDFDQSGP</sequence>
<proteinExistence type="predicted"/>
<evidence type="ECO:0000313" key="2">
    <source>
        <dbReference type="EMBL" id="GAA2737901.1"/>
    </source>
</evidence>
<comment type="caution">
    <text evidence="2">The sequence shown here is derived from an EMBL/GenBank/DDBJ whole genome shotgun (WGS) entry which is preliminary data.</text>
</comment>
<dbReference type="Proteomes" id="UP001501326">
    <property type="component" value="Unassembled WGS sequence"/>
</dbReference>
<protein>
    <submittedName>
        <fullName evidence="2">Uncharacterized protein</fullName>
    </submittedName>
</protein>
<reference evidence="2 3" key="1">
    <citation type="journal article" date="2019" name="Int. J. Syst. Evol. Microbiol.">
        <title>The Global Catalogue of Microorganisms (GCM) 10K type strain sequencing project: providing services to taxonomists for standard genome sequencing and annotation.</title>
        <authorList>
            <consortium name="The Broad Institute Genomics Platform"/>
            <consortium name="The Broad Institute Genome Sequencing Center for Infectious Disease"/>
            <person name="Wu L."/>
            <person name="Ma J."/>
        </authorList>
    </citation>
    <scope>NUCLEOTIDE SEQUENCE [LARGE SCALE GENOMIC DNA]</scope>
    <source>
        <strain evidence="2 3">JCM 16378</strain>
    </source>
</reference>
<gene>
    <name evidence="2" type="ORF">GCM10009867_27000</name>
</gene>